<dbReference type="Pfam" id="PF04542">
    <property type="entry name" value="Sigma70_r2"/>
    <property type="match status" value="1"/>
</dbReference>
<evidence type="ECO:0000256" key="2">
    <source>
        <dbReference type="ARBA" id="ARBA00023015"/>
    </source>
</evidence>
<dbReference type="InterPro" id="IPR014284">
    <property type="entry name" value="RNA_pol_sigma-70_dom"/>
</dbReference>
<reference evidence="8 9" key="1">
    <citation type="submission" date="2019-02" db="EMBL/GenBank/DDBJ databases">
        <title>Deep-cultivation of Planctomycetes and their phenomic and genomic characterization uncovers novel biology.</title>
        <authorList>
            <person name="Wiegand S."/>
            <person name="Jogler M."/>
            <person name="Boedeker C."/>
            <person name="Pinto D."/>
            <person name="Vollmers J."/>
            <person name="Rivas-Marin E."/>
            <person name="Kohn T."/>
            <person name="Peeters S.H."/>
            <person name="Heuer A."/>
            <person name="Rast P."/>
            <person name="Oberbeckmann S."/>
            <person name="Bunk B."/>
            <person name="Jeske O."/>
            <person name="Meyerdierks A."/>
            <person name="Storesund J.E."/>
            <person name="Kallscheuer N."/>
            <person name="Luecker S."/>
            <person name="Lage O.M."/>
            <person name="Pohl T."/>
            <person name="Merkel B.J."/>
            <person name="Hornburger P."/>
            <person name="Mueller R.-W."/>
            <person name="Bruemmer F."/>
            <person name="Labrenz M."/>
            <person name="Spormann A.M."/>
            <person name="Op den Camp H."/>
            <person name="Overmann J."/>
            <person name="Amann R."/>
            <person name="Jetten M.S.M."/>
            <person name="Mascher T."/>
            <person name="Medema M.H."/>
            <person name="Devos D.P."/>
            <person name="Kaster A.-K."/>
            <person name="Ovreas L."/>
            <person name="Rohde M."/>
            <person name="Galperin M.Y."/>
            <person name="Jogler C."/>
        </authorList>
    </citation>
    <scope>NUCLEOTIDE SEQUENCE [LARGE SCALE GENOMIC DNA]</scope>
    <source>
        <strain evidence="8 9">ETA_A1</strain>
    </source>
</reference>
<evidence type="ECO:0000259" key="7">
    <source>
        <dbReference type="Pfam" id="PF08281"/>
    </source>
</evidence>
<dbReference type="OrthoDB" id="290488at2"/>
<sequence>MTPLAALFRRSAADPRADGPLLAAFVHHRDEPAFAELVRRHGPLVWGACRRALPDPADAEDAFQATFLVLVRRARALTAAGTVGPWLLKVAALTARNARRKNARRLARAAPLPDLPDPRPVPADVDDVLLGLPERCRAAVLLTHLEGLTHREAADRLGCAEGTVSSLVSRGLSRLRARLGVEVALGVAVPAGLADAAVRSATADQLASASASSLAREVLRMFWVRKATAAGFATLVVLAAGFGAGMAVREAPAAGQDKEKAAVAKGDALGGPKAPYIVLTIRGLPQAGASRGVLEPFTITEFDERGKCLWSVIPGRDQAEKWSTTVKLIELDQEAIIGGARAYLTRVRKDATAPRDLRVVIENDAQVGGFTLEGFKVCRDAGFDTIRLTGYLPSGGGFIPMLKVGPNGEAEGYKRYRGELVETKKLLADYAQMLRTL</sequence>
<comment type="similarity">
    <text evidence="1">Belongs to the sigma-70 factor family. ECF subfamily.</text>
</comment>
<dbReference type="InterPro" id="IPR013325">
    <property type="entry name" value="RNA_pol_sigma_r2"/>
</dbReference>
<evidence type="ECO:0000313" key="8">
    <source>
        <dbReference type="EMBL" id="QDU23798.1"/>
    </source>
</evidence>
<dbReference type="SUPFAM" id="SSF88659">
    <property type="entry name" value="Sigma3 and sigma4 domains of RNA polymerase sigma factors"/>
    <property type="match status" value="1"/>
</dbReference>
<dbReference type="InterPro" id="IPR013324">
    <property type="entry name" value="RNA_pol_sigma_r3/r4-like"/>
</dbReference>
<dbReference type="Gene3D" id="1.10.10.10">
    <property type="entry name" value="Winged helix-like DNA-binding domain superfamily/Winged helix DNA-binding domain"/>
    <property type="match status" value="1"/>
</dbReference>
<dbReference type="GO" id="GO:0006352">
    <property type="term" value="P:DNA-templated transcription initiation"/>
    <property type="evidence" value="ECO:0007669"/>
    <property type="project" value="InterPro"/>
</dbReference>
<evidence type="ECO:0000259" key="6">
    <source>
        <dbReference type="Pfam" id="PF04542"/>
    </source>
</evidence>
<evidence type="ECO:0000313" key="9">
    <source>
        <dbReference type="Proteomes" id="UP000319576"/>
    </source>
</evidence>
<dbReference type="KEGG" id="uli:ETAA1_58060"/>
<dbReference type="RefSeq" id="WP_145244018.1">
    <property type="nucleotide sequence ID" value="NZ_CP036273.1"/>
</dbReference>
<dbReference type="GO" id="GO:0003677">
    <property type="term" value="F:DNA binding"/>
    <property type="evidence" value="ECO:0007669"/>
    <property type="project" value="UniProtKB-KW"/>
</dbReference>
<keyword evidence="4" id="KW-0238">DNA-binding</keyword>
<dbReference type="Proteomes" id="UP000319576">
    <property type="component" value="Chromosome"/>
</dbReference>
<dbReference type="InterPro" id="IPR036388">
    <property type="entry name" value="WH-like_DNA-bd_sf"/>
</dbReference>
<dbReference type="InterPro" id="IPR007627">
    <property type="entry name" value="RNA_pol_sigma70_r2"/>
</dbReference>
<dbReference type="AlphaFoldDB" id="A0A517Y274"/>
<keyword evidence="3" id="KW-0731">Sigma factor</keyword>
<gene>
    <name evidence="8" type="primary">sigE_23</name>
    <name evidence="8" type="ORF">ETAA1_58060</name>
</gene>
<dbReference type="PANTHER" id="PTHR43133">
    <property type="entry name" value="RNA POLYMERASE ECF-TYPE SIGMA FACTO"/>
    <property type="match status" value="1"/>
</dbReference>
<dbReference type="EMBL" id="CP036273">
    <property type="protein sequence ID" value="QDU23798.1"/>
    <property type="molecule type" value="Genomic_DNA"/>
</dbReference>
<keyword evidence="2" id="KW-0805">Transcription regulation</keyword>
<dbReference type="Pfam" id="PF08281">
    <property type="entry name" value="Sigma70_r4_2"/>
    <property type="match status" value="1"/>
</dbReference>
<keyword evidence="5" id="KW-0804">Transcription</keyword>
<dbReference type="SUPFAM" id="SSF88946">
    <property type="entry name" value="Sigma2 domain of RNA polymerase sigma factors"/>
    <property type="match status" value="1"/>
</dbReference>
<dbReference type="InterPro" id="IPR013249">
    <property type="entry name" value="RNA_pol_sigma70_r4_t2"/>
</dbReference>
<dbReference type="Gene3D" id="1.10.1740.10">
    <property type="match status" value="1"/>
</dbReference>
<evidence type="ECO:0000256" key="5">
    <source>
        <dbReference type="ARBA" id="ARBA00023163"/>
    </source>
</evidence>
<dbReference type="CDD" id="cd06171">
    <property type="entry name" value="Sigma70_r4"/>
    <property type="match status" value="1"/>
</dbReference>
<dbReference type="PANTHER" id="PTHR43133:SF8">
    <property type="entry name" value="RNA POLYMERASE SIGMA FACTOR HI_1459-RELATED"/>
    <property type="match status" value="1"/>
</dbReference>
<keyword evidence="9" id="KW-1185">Reference proteome</keyword>
<dbReference type="InterPro" id="IPR039425">
    <property type="entry name" value="RNA_pol_sigma-70-like"/>
</dbReference>
<name>A0A517Y274_9BACT</name>
<dbReference type="GO" id="GO:0016987">
    <property type="term" value="F:sigma factor activity"/>
    <property type="evidence" value="ECO:0007669"/>
    <property type="project" value="UniProtKB-KW"/>
</dbReference>
<organism evidence="8 9">
    <name type="scientific">Urbifossiella limnaea</name>
    <dbReference type="NCBI Taxonomy" id="2528023"/>
    <lineage>
        <taxon>Bacteria</taxon>
        <taxon>Pseudomonadati</taxon>
        <taxon>Planctomycetota</taxon>
        <taxon>Planctomycetia</taxon>
        <taxon>Gemmatales</taxon>
        <taxon>Gemmataceae</taxon>
        <taxon>Urbifossiella</taxon>
    </lineage>
</organism>
<accession>A0A517Y274</accession>
<feature type="domain" description="RNA polymerase sigma-70 region 2" evidence="6">
    <location>
        <begin position="37"/>
        <end position="105"/>
    </location>
</feature>
<protein>
    <submittedName>
        <fullName evidence="8">ECF RNA polymerase sigma factor SigE</fullName>
    </submittedName>
</protein>
<evidence type="ECO:0000256" key="4">
    <source>
        <dbReference type="ARBA" id="ARBA00023125"/>
    </source>
</evidence>
<evidence type="ECO:0000256" key="3">
    <source>
        <dbReference type="ARBA" id="ARBA00023082"/>
    </source>
</evidence>
<dbReference type="NCBIfam" id="TIGR02937">
    <property type="entry name" value="sigma70-ECF"/>
    <property type="match status" value="1"/>
</dbReference>
<evidence type="ECO:0000256" key="1">
    <source>
        <dbReference type="ARBA" id="ARBA00010641"/>
    </source>
</evidence>
<feature type="domain" description="RNA polymerase sigma factor 70 region 4 type 2" evidence="7">
    <location>
        <begin position="125"/>
        <end position="175"/>
    </location>
</feature>
<proteinExistence type="inferred from homology"/>